<gene>
    <name evidence="3" type="ORF">UCRPA7_4150</name>
</gene>
<dbReference type="InterPro" id="IPR002376">
    <property type="entry name" value="Formyl_transf_N"/>
</dbReference>
<sequence length="460" mass="50354">MLRARLHPLRPGPVRTVGLLLRYSSTSSTKASDPLRILFCGSDDFSCHSLRSLHAEHVRNPSLISSIDVVARPGKPTGRGLRRIRVPPIKPLAEELCLPVHERDTFTGWTPPTPGTSPDPINLIIAVSFGLFVPPRVLRGAKYGGLNVHPSLLPDFRGPAPLQHTLLTGRTHTGVTLQTLDEHAFDHGTVLAQTPLPGVPVPEECTLPQIHELLAPLGAELLVQALRDGAHVPPRVSVGWQPTAAQLAEVRHAPKITKLDSEVDWGCSSWARDAGTWTASDLARRFRALGLNSLWTRAVSPANGEKRVIWEDVEACECPAELGSFVQKLLSRQISGTEAISDTISEGHQEVDGAFAGVNTISWAMEDYEAHQIRHYRIPYTTDGESIIIPVRVSYNSVENQGSISPRRKLDALKIKKAKVEGEQSKPAGQAMKQFAEGSHEDRDLFSLEFAMNIIAESNQ</sequence>
<protein>
    <recommendedName>
        <fullName evidence="1">methionyl-tRNA formyltransferase</fullName>
        <ecNumber evidence="1">2.1.2.9</ecNumber>
    </recommendedName>
</protein>
<dbReference type="CDD" id="cd08646">
    <property type="entry name" value="FMT_core_Met-tRNA-FMT_N"/>
    <property type="match status" value="1"/>
</dbReference>
<evidence type="ECO:0000313" key="4">
    <source>
        <dbReference type="Proteomes" id="UP000014074"/>
    </source>
</evidence>
<dbReference type="InterPro" id="IPR041711">
    <property type="entry name" value="Met-tRNA-FMT_N"/>
</dbReference>
<dbReference type="KEGG" id="tmn:UCRPA7_4150"/>
<dbReference type="AlphaFoldDB" id="R8BLW9"/>
<feature type="domain" description="Formyl transferase N-terminal" evidence="2">
    <location>
        <begin position="36"/>
        <end position="226"/>
    </location>
</feature>
<organism evidence="3 4">
    <name type="scientific">Phaeoacremonium minimum (strain UCR-PA7)</name>
    <name type="common">Esca disease fungus</name>
    <name type="synonym">Togninia minima</name>
    <dbReference type="NCBI Taxonomy" id="1286976"/>
    <lineage>
        <taxon>Eukaryota</taxon>
        <taxon>Fungi</taxon>
        <taxon>Dikarya</taxon>
        <taxon>Ascomycota</taxon>
        <taxon>Pezizomycotina</taxon>
        <taxon>Sordariomycetes</taxon>
        <taxon>Sordariomycetidae</taxon>
        <taxon>Togniniales</taxon>
        <taxon>Togniniaceae</taxon>
        <taxon>Phaeoacremonium</taxon>
    </lineage>
</organism>
<dbReference type="EC" id="2.1.2.9" evidence="1"/>
<dbReference type="InterPro" id="IPR036477">
    <property type="entry name" value="Formyl_transf_N_sf"/>
</dbReference>
<proteinExistence type="predicted"/>
<dbReference type="Pfam" id="PF00551">
    <property type="entry name" value="Formyl_trans_N"/>
    <property type="match status" value="1"/>
</dbReference>
<dbReference type="Gene3D" id="3.40.50.12230">
    <property type="match status" value="1"/>
</dbReference>
<dbReference type="Proteomes" id="UP000014074">
    <property type="component" value="Unassembled WGS sequence"/>
</dbReference>
<dbReference type="PANTHER" id="PTHR11138:SF5">
    <property type="entry name" value="METHIONYL-TRNA FORMYLTRANSFERASE, MITOCHONDRIAL"/>
    <property type="match status" value="1"/>
</dbReference>
<keyword evidence="4" id="KW-1185">Reference proteome</keyword>
<dbReference type="GO" id="GO:0005739">
    <property type="term" value="C:mitochondrion"/>
    <property type="evidence" value="ECO:0007669"/>
    <property type="project" value="TreeGrafter"/>
</dbReference>
<evidence type="ECO:0000256" key="1">
    <source>
        <dbReference type="ARBA" id="ARBA00012261"/>
    </source>
</evidence>
<keyword evidence="3" id="KW-0808">Transferase</keyword>
<dbReference type="HOGENOM" id="CLU_033347_0_2_1"/>
<accession>R8BLW9</accession>
<dbReference type="GeneID" id="19324572"/>
<dbReference type="EMBL" id="KB933099">
    <property type="protein sequence ID" value="EOO00337.1"/>
    <property type="molecule type" value="Genomic_DNA"/>
</dbReference>
<dbReference type="PANTHER" id="PTHR11138">
    <property type="entry name" value="METHIONYL-TRNA FORMYLTRANSFERASE"/>
    <property type="match status" value="1"/>
</dbReference>
<dbReference type="OrthoDB" id="10268103at2759"/>
<dbReference type="eggNOG" id="KOG3082">
    <property type="taxonomic scope" value="Eukaryota"/>
</dbReference>
<dbReference type="RefSeq" id="XP_007914897.1">
    <property type="nucleotide sequence ID" value="XM_007916706.1"/>
</dbReference>
<dbReference type="SUPFAM" id="SSF53328">
    <property type="entry name" value="Formyltransferase"/>
    <property type="match status" value="1"/>
</dbReference>
<dbReference type="GO" id="GO:0004479">
    <property type="term" value="F:methionyl-tRNA formyltransferase activity"/>
    <property type="evidence" value="ECO:0007669"/>
    <property type="project" value="UniProtKB-EC"/>
</dbReference>
<evidence type="ECO:0000259" key="2">
    <source>
        <dbReference type="Pfam" id="PF00551"/>
    </source>
</evidence>
<evidence type="ECO:0000313" key="3">
    <source>
        <dbReference type="EMBL" id="EOO00337.1"/>
    </source>
</evidence>
<name>R8BLW9_PHAM7</name>
<reference evidence="4" key="1">
    <citation type="journal article" date="2013" name="Genome Announc.">
        <title>Draft genome sequence of the ascomycete Phaeoacremonium aleophilum strain UCR-PA7, a causal agent of the esca disease complex in grapevines.</title>
        <authorList>
            <person name="Blanco-Ulate B."/>
            <person name="Rolshausen P."/>
            <person name="Cantu D."/>
        </authorList>
    </citation>
    <scope>NUCLEOTIDE SEQUENCE [LARGE SCALE GENOMIC DNA]</scope>
    <source>
        <strain evidence="4">UCR-PA7</strain>
    </source>
</reference>